<dbReference type="PANTHER" id="PTHR46116">
    <property type="entry name" value="(E3-INDEPENDENT) E2 UBIQUITIN-CONJUGATING ENZYME"/>
    <property type="match status" value="1"/>
</dbReference>
<dbReference type="Gene3D" id="3.10.110.10">
    <property type="entry name" value="Ubiquitin Conjugating Enzyme"/>
    <property type="match status" value="1"/>
</dbReference>
<evidence type="ECO:0000313" key="4">
    <source>
        <dbReference type="Proteomes" id="UP001151760"/>
    </source>
</evidence>
<protein>
    <submittedName>
        <fullName evidence="3">Uncharacterized protein</fullName>
    </submittedName>
</protein>
<gene>
    <name evidence="3" type="ORF">Tco_1031994</name>
</gene>
<keyword evidence="4" id="KW-1185">Reference proteome</keyword>
<proteinExistence type="predicted"/>
<dbReference type="Proteomes" id="UP001151760">
    <property type="component" value="Unassembled WGS sequence"/>
</dbReference>
<keyword evidence="1" id="KW-0808">Transferase</keyword>
<sequence length="194" mass="21840">MVYTMKNPPKYFEDRVVGHFRKRVHDILLACQAHINGQQVGCLVSTSCKYGWGSSLEFRNDVASCIKPLVNAFYKIRAKEAQQFLYLRFKKTPVPAYEPPENDIASMRGTRGAKLRGSDTLDKHDSFNKKRKEDIIVLIAETTFHGEGGGRLVEGGGRGGGRVGGGGWIAVWVEDRRRRGNKCIKCKIYNTMEN</sequence>
<evidence type="ECO:0000256" key="2">
    <source>
        <dbReference type="ARBA" id="ARBA00022786"/>
    </source>
</evidence>
<dbReference type="EMBL" id="BQNB010018283">
    <property type="protein sequence ID" value="GJT72708.1"/>
    <property type="molecule type" value="Genomic_DNA"/>
</dbReference>
<reference evidence="3" key="1">
    <citation type="journal article" date="2022" name="Int. J. Mol. Sci.">
        <title>Draft Genome of Tanacetum Coccineum: Genomic Comparison of Closely Related Tanacetum-Family Plants.</title>
        <authorList>
            <person name="Yamashiro T."/>
            <person name="Shiraishi A."/>
            <person name="Nakayama K."/>
            <person name="Satake H."/>
        </authorList>
    </citation>
    <scope>NUCLEOTIDE SEQUENCE</scope>
</reference>
<comment type="caution">
    <text evidence="3">The sequence shown here is derived from an EMBL/GenBank/DDBJ whole genome shotgun (WGS) entry which is preliminary data.</text>
</comment>
<dbReference type="PANTHER" id="PTHR46116:SF41">
    <property type="entry name" value="UBIQUITIN-CONJUGATING ENZYME E2 25-RELATED"/>
    <property type="match status" value="1"/>
</dbReference>
<organism evidence="3 4">
    <name type="scientific">Tanacetum coccineum</name>
    <dbReference type="NCBI Taxonomy" id="301880"/>
    <lineage>
        <taxon>Eukaryota</taxon>
        <taxon>Viridiplantae</taxon>
        <taxon>Streptophyta</taxon>
        <taxon>Embryophyta</taxon>
        <taxon>Tracheophyta</taxon>
        <taxon>Spermatophyta</taxon>
        <taxon>Magnoliopsida</taxon>
        <taxon>eudicotyledons</taxon>
        <taxon>Gunneridae</taxon>
        <taxon>Pentapetalae</taxon>
        <taxon>asterids</taxon>
        <taxon>campanulids</taxon>
        <taxon>Asterales</taxon>
        <taxon>Asteraceae</taxon>
        <taxon>Asteroideae</taxon>
        <taxon>Anthemideae</taxon>
        <taxon>Anthemidinae</taxon>
        <taxon>Tanacetum</taxon>
    </lineage>
</organism>
<keyword evidence="2" id="KW-0833">Ubl conjugation pathway</keyword>
<dbReference type="InterPro" id="IPR016135">
    <property type="entry name" value="UBQ-conjugating_enzyme/RWD"/>
</dbReference>
<evidence type="ECO:0000256" key="1">
    <source>
        <dbReference type="ARBA" id="ARBA00022679"/>
    </source>
</evidence>
<accession>A0ABQ5GBM0</accession>
<name>A0ABQ5GBM0_9ASTR</name>
<evidence type="ECO:0000313" key="3">
    <source>
        <dbReference type="EMBL" id="GJT72708.1"/>
    </source>
</evidence>
<reference evidence="3" key="2">
    <citation type="submission" date="2022-01" db="EMBL/GenBank/DDBJ databases">
        <authorList>
            <person name="Yamashiro T."/>
            <person name="Shiraishi A."/>
            <person name="Satake H."/>
            <person name="Nakayama K."/>
        </authorList>
    </citation>
    <scope>NUCLEOTIDE SEQUENCE</scope>
</reference>